<dbReference type="GO" id="GO:0005737">
    <property type="term" value="C:cytoplasm"/>
    <property type="evidence" value="ECO:0007669"/>
    <property type="project" value="InterPro"/>
</dbReference>
<dbReference type="PROSITE" id="PS00387">
    <property type="entry name" value="PPASE"/>
    <property type="match status" value="1"/>
</dbReference>
<evidence type="ECO:0000256" key="3">
    <source>
        <dbReference type="ARBA" id="ARBA00012146"/>
    </source>
</evidence>
<keyword evidence="4" id="KW-0479">Metal-binding</keyword>
<proteinExistence type="inferred from homology"/>
<dbReference type="PANTHER" id="PTHR10286">
    <property type="entry name" value="INORGANIC PYROPHOSPHATASE"/>
    <property type="match status" value="1"/>
</dbReference>
<reference evidence="7" key="1">
    <citation type="submission" date="2025-08" db="UniProtKB">
        <authorList>
            <consortium name="Ensembl"/>
        </authorList>
    </citation>
    <scope>IDENTIFICATION</scope>
</reference>
<evidence type="ECO:0000256" key="6">
    <source>
        <dbReference type="ARBA" id="ARBA00022842"/>
    </source>
</evidence>
<name>A0A8C0LPN4_CANLU</name>
<evidence type="ECO:0000313" key="8">
    <source>
        <dbReference type="Proteomes" id="UP000694391"/>
    </source>
</evidence>
<accession>A0A8C0LPN4</accession>
<comment type="similarity">
    <text evidence="2">Belongs to the PPase family.</text>
</comment>
<evidence type="ECO:0000256" key="1">
    <source>
        <dbReference type="ARBA" id="ARBA00001946"/>
    </source>
</evidence>
<evidence type="ECO:0000256" key="2">
    <source>
        <dbReference type="ARBA" id="ARBA00006220"/>
    </source>
</evidence>
<dbReference type="Gene3D" id="3.90.80.10">
    <property type="entry name" value="Inorganic pyrophosphatase"/>
    <property type="match status" value="1"/>
</dbReference>
<organism evidence="7 8">
    <name type="scientific">Canis lupus dingo</name>
    <name type="common">dingo</name>
    <dbReference type="NCBI Taxonomy" id="286419"/>
    <lineage>
        <taxon>Eukaryota</taxon>
        <taxon>Metazoa</taxon>
        <taxon>Chordata</taxon>
        <taxon>Craniata</taxon>
        <taxon>Vertebrata</taxon>
        <taxon>Euteleostomi</taxon>
        <taxon>Mammalia</taxon>
        <taxon>Eutheria</taxon>
        <taxon>Laurasiatheria</taxon>
        <taxon>Carnivora</taxon>
        <taxon>Caniformia</taxon>
        <taxon>Canidae</taxon>
        <taxon>Canis</taxon>
    </lineage>
</organism>
<evidence type="ECO:0000313" key="7">
    <source>
        <dbReference type="Ensembl" id="ENSCAFP00020033357.1"/>
    </source>
</evidence>
<dbReference type="EC" id="3.6.1.1" evidence="3"/>
<dbReference type="GeneTree" id="ENSGT00390000017004"/>
<dbReference type="Proteomes" id="UP000694391">
    <property type="component" value="Unplaced"/>
</dbReference>
<comment type="cofactor">
    <cofactor evidence="1">
        <name>Mg(2+)</name>
        <dbReference type="ChEBI" id="CHEBI:18420"/>
    </cofactor>
</comment>
<dbReference type="InterPro" id="IPR008162">
    <property type="entry name" value="Pyrophosphatase"/>
</dbReference>
<dbReference type="Ensembl" id="ENSCAFT00020038471.1">
    <property type="protein sequence ID" value="ENSCAFP00020033357.1"/>
    <property type="gene ID" value="ENSCAFG00020025888.1"/>
</dbReference>
<dbReference type="GO" id="GO:0000287">
    <property type="term" value="F:magnesium ion binding"/>
    <property type="evidence" value="ECO:0007669"/>
    <property type="project" value="InterPro"/>
</dbReference>
<dbReference type="InterPro" id="IPR036649">
    <property type="entry name" value="Pyrophosphatase_sf"/>
</dbReference>
<sequence>MSGFSSEERAAPFTLEYRVFLKNEKGQYISPFHDVPIYADKDVFHMVVEVPRWSNAKMEIATKDPLNPIKQDVKKGKLRYVANLFPYKGYIWNYGAIPQTWEDPGHNDKHTGCCGDNDPIDVCEIGSKVMESEIFFCRVNKIVMWYTKFILQKILLIKYMSISKIMMSL</sequence>
<dbReference type="Pfam" id="PF00719">
    <property type="entry name" value="Pyrophosphatase"/>
    <property type="match status" value="1"/>
</dbReference>
<evidence type="ECO:0000256" key="5">
    <source>
        <dbReference type="ARBA" id="ARBA00022801"/>
    </source>
</evidence>
<reference evidence="7" key="2">
    <citation type="submission" date="2025-09" db="UniProtKB">
        <authorList>
            <consortium name="Ensembl"/>
        </authorList>
    </citation>
    <scope>IDENTIFICATION</scope>
</reference>
<dbReference type="GO" id="GO:0006796">
    <property type="term" value="P:phosphate-containing compound metabolic process"/>
    <property type="evidence" value="ECO:0007669"/>
    <property type="project" value="InterPro"/>
</dbReference>
<keyword evidence="6" id="KW-0460">Magnesium</keyword>
<dbReference type="GO" id="GO:0004427">
    <property type="term" value="F:inorganic diphosphate phosphatase activity"/>
    <property type="evidence" value="ECO:0007669"/>
    <property type="project" value="UniProtKB-EC"/>
</dbReference>
<protein>
    <recommendedName>
        <fullName evidence="3">inorganic diphosphatase</fullName>
        <ecNumber evidence="3">3.6.1.1</ecNumber>
    </recommendedName>
</protein>
<evidence type="ECO:0000256" key="4">
    <source>
        <dbReference type="ARBA" id="ARBA00022723"/>
    </source>
</evidence>
<keyword evidence="5" id="KW-0378">Hydrolase</keyword>
<dbReference type="AlphaFoldDB" id="A0A8C0LPN4"/>
<keyword evidence="8" id="KW-1185">Reference proteome</keyword>
<dbReference type="SUPFAM" id="SSF50324">
    <property type="entry name" value="Inorganic pyrophosphatase"/>
    <property type="match status" value="1"/>
</dbReference>